<feature type="transmembrane region" description="Helical" evidence="1">
    <location>
        <begin position="162"/>
        <end position="185"/>
    </location>
</feature>
<evidence type="ECO:0000313" key="3">
    <source>
        <dbReference type="Proteomes" id="UP000077355"/>
    </source>
</evidence>
<keyword evidence="1" id="KW-0472">Membrane</keyword>
<dbReference type="AlphaFoldDB" id="A0A162KCC0"/>
<name>A0A162KCC0_9BACL</name>
<organism evidence="2 3">
    <name type="scientific">Paenibacillus antarcticus</name>
    <dbReference type="NCBI Taxonomy" id="253703"/>
    <lineage>
        <taxon>Bacteria</taxon>
        <taxon>Bacillati</taxon>
        <taxon>Bacillota</taxon>
        <taxon>Bacilli</taxon>
        <taxon>Bacillales</taxon>
        <taxon>Paenibacillaceae</taxon>
        <taxon>Paenibacillus</taxon>
    </lineage>
</organism>
<keyword evidence="3" id="KW-1185">Reference proteome</keyword>
<proteinExistence type="predicted"/>
<keyword evidence="1" id="KW-0812">Transmembrane</keyword>
<feature type="transmembrane region" description="Helical" evidence="1">
    <location>
        <begin position="69"/>
        <end position="90"/>
    </location>
</feature>
<sequence>MSGRRCIKKLSLERREQNNMSIILLIAILGAIVFKFNRKPISKMVSQDNKIVQLLQNAKWYQNHWAGGVFLFLVNAVLFTATIFGLYLAIYFSISFVLLIVILLGVIGSIYSWLILKNAWQGNNSNRLRMGLVGSSFYAVLTLVLVFMWITLKPAYPGEDTFMGGIGLVFGIFLTIIAFSTCLIVTSYSKQQEAN</sequence>
<comment type="caution">
    <text evidence="2">The sequence shown here is derived from an EMBL/GenBank/DDBJ whole genome shotgun (WGS) entry which is preliminary data.</text>
</comment>
<keyword evidence="1" id="KW-1133">Transmembrane helix</keyword>
<evidence type="ECO:0000256" key="1">
    <source>
        <dbReference type="SAM" id="Phobius"/>
    </source>
</evidence>
<reference evidence="2 3" key="1">
    <citation type="submission" date="2016-03" db="EMBL/GenBank/DDBJ databases">
        <title>Draft genome sequence of Paenibacillus antarcticus CECT 5836.</title>
        <authorList>
            <person name="Shin S.-K."/>
            <person name="Yi H."/>
        </authorList>
    </citation>
    <scope>NUCLEOTIDE SEQUENCE [LARGE SCALE GENOMIC DNA]</scope>
    <source>
        <strain evidence="2 3">CECT 5836</strain>
    </source>
</reference>
<feature type="transmembrane region" description="Helical" evidence="1">
    <location>
        <begin position="128"/>
        <end position="150"/>
    </location>
</feature>
<feature type="transmembrane region" description="Helical" evidence="1">
    <location>
        <begin position="96"/>
        <end position="116"/>
    </location>
</feature>
<dbReference type="OrthoDB" id="2629110at2"/>
<feature type="transmembrane region" description="Helical" evidence="1">
    <location>
        <begin position="20"/>
        <end position="37"/>
    </location>
</feature>
<dbReference type="EMBL" id="LVJI01000025">
    <property type="protein sequence ID" value="OAB43678.1"/>
    <property type="molecule type" value="Genomic_DNA"/>
</dbReference>
<gene>
    <name evidence="2" type="ORF">PBAT_17610</name>
</gene>
<protein>
    <submittedName>
        <fullName evidence="2">Uncharacterized protein</fullName>
    </submittedName>
</protein>
<accession>A0A162KCC0</accession>
<evidence type="ECO:0000313" key="2">
    <source>
        <dbReference type="EMBL" id="OAB43678.1"/>
    </source>
</evidence>
<dbReference type="Proteomes" id="UP000077355">
    <property type="component" value="Unassembled WGS sequence"/>
</dbReference>